<comment type="caution">
    <text evidence="2">The sequence shown here is derived from an EMBL/GenBank/DDBJ whole genome shotgun (WGS) entry which is preliminary data.</text>
</comment>
<reference evidence="2 3" key="1">
    <citation type="journal article" date="2012" name="Genome Biol.">
        <title>Genome and low-iron response of an oceanic diatom adapted to chronic iron limitation.</title>
        <authorList>
            <person name="Lommer M."/>
            <person name="Specht M."/>
            <person name="Roy A.S."/>
            <person name="Kraemer L."/>
            <person name="Andreson R."/>
            <person name="Gutowska M.A."/>
            <person name="Wolf J."/>
            <person name="Bergner S.V."/>
            <person name="Schilhabel M.B."/>
            <person name="Klostermeier U.C."/>
            <person name="Beiko R.G."/>
            <person name="Rosenstiel P."/>
            <person name="Hippler M."/>
            <person name="Laroche J."/>
        </authorList>
    </citation>
    <scope>NUCLEOTIDE SEQUENCE [LARGE SCALE GENOMIC DNA]</scope>
    <source>
        <strain evidence="2 3">CCMP1005</strain>
    </source>
</reference>
<sequence length="58" mass="6000">MPAGINPWVAGYRHFAKGSALAESRQKLGAEAAPAADRWVPGPEPTVTTPSTPSSTIP</sequence>
<dbReference type="Proteomes" id="UP000266841">
    <property type="component" value="Unassembled WGS sequence"/>
</dbReference>
<accession>K0RZR8</accession>
<name>K0RZR8_THAOC</name>
<evidence type="ECO:0000256" key="1">
    <source>
        <dbReference type="SAM" id="MobiDB-lite"/>
    </source>
</evidence>
<feature type="region of interest" description="Disordered" evidence="1">
    <location>
        <begin position="25"/>
        <end position="58"/>
    </location>
</feature>
<organism evidence="2 3">
    <name type="scientific">Thalassiosira oceanica</name>
    <name type="common">Marine diatom</name>
    <dbReference type="NCBI Taxonomy" id="159749"/>
    <lineage>
        <taxon>Eukaryota</taxon>
        <taxon>Sar</taxon>
        <taxon>Stramenopiles</taxon>
        <taxon>Ochrophyta</taxon>
        <taxon>Bacillariophyta</taxon>
        <taxon>Coscinodiscophyceae</taxon>
        <taxon>Thalassiosirophycidae</taxon>
        <taxon>Thalassiosirales</taxon>
        <taxon>Thalassiosiraceae</taxon>
        <taxon>Thalassiosira</taxon>
    </lineage>
</organism>
<evidence type="ECO:0000313" key="3">
    <source>
        <dbReference type="Proteomes" id="UP000266841"/>
    </source>
</evidence>
<feature type="compositionally biased region" description="Low complexity" evidence="1">
    <location>
        <begin position="45"/>
        <end position="58"/>
    </location>
</feature>
<dbReference type="EMBL" id="AGNL01023106">
    <property type="protein sequence ID" value="EJK59328.1"/>
    <property type="molecule type" value="Genomic_DNA"/>
</dbReference>
<evidence type="ECO:0000313" key="2">
    <source>
        <dbReference type="EMBL" id="EJK59328.1"/>
    </source>
</evidence>
<proteinExistence type="predicted"/>
<gene>
    <name evidence="2" type="ORF">THAOC_20466</name>
</gene>
<keyword evidence="3" id="KW-1185">Reference proteome</keyword>
<protein>
    <submittedName>
        <fullName evidence="2">Uncharacterized protein</fullName>
    </submittedName>
</protein>
<dbReference type="AlphaFoldDB" id="K0RZR8"/>
<feature type="non-terminal residue" evidence="2">
    <location>
        <position position="58"/>
    </location>
</feature>